<dbReference type="Pfam" id="PF04542">
    <property type="entry name" value="Sigma70_r2"/>
    <property type="match status" value="1"/>
</dbReference>
<evidence type="ECO:0000256" key="4">
    <source>
        <dbReference type="ARBA" id="ARBA00023125"/>
    </source>
</evidence>
<dbReference type="InterPro" id="IPR013324">
    <property type="entry name" value="RNA_pol_sigma_r3/r4-like"/>
</dbReference>
<reference evidence="6 7" key="1">
    <citation type="submission" date="2018-06" db="EMBL/GenBank/DDBJ databases">
        <title>Lujinxingia sediminis gen. nov. sp. nov., a new facultative anaerobic member of the class Deltaproteobacteria, and proposal of Lujinxingaceae fam. nov.</title>
        <authorList>
            <person name="Guo L.-Y."/>
            <person name="Li C.-M."/>
            <person name="Wang S."/>
            <person name="Du Z.-J."/>
        </authorList>
    </citation>
    <scope>NUCLEOTIDE SEQUENCE [LARGE SCALE GENOMIC DNA]</scope>
    <source>
        <strain evidence="6 7">FA350</strain>
    </source>
</reference>
<dbReference type="PANTHER" id="PTHR43133:SF8">
    <property type="entry name" value="RNA POLYMERASE SIGMA FACTOR HI_1459-RELATED"/>
    <property type="match status" value="1"/>
</dbReference>
<sequence>MLLAIAKKLLRKATKSGGDAGTPKERSDEQLMLDYAGGDVAAFEELVGRHERALYFYILRSCGRRELAEEILQEVFFKVIKASDRYEPSAKFTTWVYTIARNLCVDKARKRNRVDETSLDQPAGKDADAPALVERLADPRATASGVEYERQAFREKLMAALETLPEDQREVFVLREFSGLKFQEIAEAVGCKVPTAKSRMRYALEALRGHLADYLDHSFDQEEERNVALSD</sequence>
<evidence type="ECO:0000256" key="3">
    <source>
        <dbReference type="ARBA" id="ARBA00023082"/>
    </source>
</evidence>
<dbReference type="InterPro" id="IPR013249">
    <property type="entry name" value="RNA_pol_sigma70_r4_t2"/>
</dbReference>
<dbReference type="Proteomes" id="UP000249799">
    <property type="component" value="Chromosome"/>
</dbReference>
<dbReference type="EMBL" id="CP030032">
    <property type="protein sequence ID" value="AWV91122.1"/>
    <property type="molecule type" value="Genomic_DNA"/>
</dbReference>
<keyword evidence="5" id="KW-0804">Transcription</keyword>
<keyword evidence="7" id="KW-1185">Reference proteome</keyword>
<dbReference type="GO" id="GO:0003677">
    <property type="term" value="F:DNA binding"/>
    <property type="evidence" value="ECO:0007669"/>
    <property type="project" value="UniProtKB-KW"/>
</dbReference>
<evidence type="ECO:0000256" key="1">
    <source>
        <dbReference type="ARBA" id="ARBA00010641"/>
    </source>
</evidence>
<dbReference type="NCBIfam" id="TIGR02937">
    <property type="entry name" value="sigma70-ECF"/>
    <property type="match status" value="1"/>
</dbReference>
<proteinExistence type="inferred from homology"/>
<dbReference type="GO" id="GO:0016987">
    <property type="term" value="F:sigma factor activity"/>
    <property type="evidence" value="ECO:0007669"/>
    <property type="project" value="UniProtKB-KW"/>
</dbReference>
<keyword evidence="2" id="KW-0805">Transcription regulation</keyword>
<organism evidence="6 7">
    <name type="scientific">Bradymonas sediminis</name>
    <dbReference type="NCBI Taxonomy" id="1548548"/>
    <lineage>
        <taxon>Bacteria</taxon>
        <taxon>Deltaproteobacteria</taxon>
        <taxon>Bradymonadales</taxon>
        <taxon>Bradymonadaceae</taxon>
        <taxon>Bradymonas</taxon>
    </lineage>
</organism>
<evidence type="ECO:0000256" key="2">
    <source>
        <dbReference type="ARBA" id="ARBA00023015"/>
    </source>
</evidence>
<dbReference type="RefSeq" id="WP_111337101.1">
    <property type="nucleotide sequence ID" value="NZ_CP030032.1"/>
</dbReference>
<dbReference type="SUPFAM" id="SSF88946">
    <property type="entry name" value="Sigma2 domain of RNA polymerase sigma factors"/>
    <property type="match status" value="1"/>
</dbReference>
<dbReference type="OrthoDB" id="9784272at2"/>
<gene>
    <name evidence="6" type="ORF">DN745_18030</name>
</gene>
<dbReference type="NCBIfam" id="NF009166">
    <property type="entry name" value="PRK12513.1"/>
    <property type="match status" value="1"/>
</dbReference>
<dbReference type="Gene3D" id="1.10.10.10">
    <property type="entry name" value="Winged helix-like DNA-binding domain superfamily/Winged helix DNA-binding domain"/>
    <property type="match status" value="1"/>
</dbReference>
<dbReference type="AlphaFoldDB" id="A0A2Z4FQF4"/>
<dbReference type="InterPro" id="IPR036388">
    <property type="entry name" value="WH-like_DNA-bd_sf"/>
</dbReference>
<dbReference type="GO" id="GO:0006352">
    <property type="term" value="P:DNA-templated transcription initiation"/>
    <property type="evidence" value="ECO:0007669"/>
    <property type="project" value="InterPro"/>
</dbReference>
<keyword evidence="4" id="KW-0238">DNA-binding</keyword>
<dbReference type="Gene3D" id="1.10.1740.10">
    <property type="match status" value="1"/>
</dbReference>
<dbReference type="SUPFAM" id="SSF88659">
    <property type="entry name" value="Sigma3 and sigma4 domains of RNA polymerase sigma factors"/>
    <property type="match status" value="1"/>
</dbReference>
<accession>A0A2Z4FQF4</accession>
<keyword evidence="3" id="KW-0731">Sigma factor</keyword>
<dbReference type="Pfam" id="PF08281">
    <property type="entry name" value="Sigma70_r4_2"/>
    <property type="match status" value="1"/>
</dbReference>
<dbReference type="InterPro" id="IPR014284">
    <property type="entry name" value="RNA_pol_sigma-70_dom"/>
</dbReference>
<name>A0A2Z4FQF4_9DELT</name>
<dbReference type="InterPro" id="IPR039425">
    <property type="entry name" value="RNA_pol_sigma-70-like"/>
</dbReference>
<dbReference type="InterPro" id="IPR007627">
    <property type="entry name" value="RNA_pol_sigma70_r2"/>
</dbReference>
<dbReference type="CDD" id="cd06171">
    <property type="entry name" value="Sigma70_r4"/>
    <property type="match status" value="1"/>
</dbReference>
<dbReference type="InterPro" id="IPR013325">
    <property type="entry name" value="RNA_pol_sigma_r2"/>
</dbReference>
<dbReference type="PANTHER" id="PTHR43133">
    <property type="entry name" value="RNA POLYMERASE ECF-TYPE SIGMA FACTO"/>
    <property type="match status" value="1"/>
</dbReference>
<dbReference type="KEGG" id="bsed:DN745_18030"/>
<evidence type="ECO:0000313" key="6">
    <source>
        <dbReference type="EMBL" id="AWV91122.1"/>
    </source>
</evidence>
<protein>
    <submittedName>
        <fullName evidence="6">RNA polymerase sigma factor</fullName>
    </submittedName>
</protein>
<evidence type="ECO:0000313" key="7">
    <source>
        <dbReference type="Proteomes" id="UP000249799"/>
    </source>
</evidence>
<evidence type="ECO:0000256" key="5">
    <source>
        <dbReference type="ARBA" id="ARBA00023163"/>
    </source>
</evidence>
<comment type="similarity">
    <text evidence="1">Belongs to the sigma-70 factor family. ECF subfamily.</text>
</comment>